<keyword evidence="2" id="KW-1185">Reference proteome</keyword>
<name>A0A915L0W7_ROMCU</name>
<evidence type="ECO:0000313" key="2">
    <source>
        <dbReference type="Proteomes" id="UP000887565"/>
    </source>
</evidence>
<dbReference type="AlphaFoldDB" id="A0A915L0W7"/>
<evidence type="ECO:0000256" key="1">
    <source>
        <dbReference type="SAM" id="MobiDB-lite"/>
    </source>
</evidence>
<dbReference type="Proteomes" id="UP000887565">
    <property type="component" value="Unplaced"/>
</dbReference>
<feature type="compositionally biased region" description="Low complexity" evidence="1">
    <location>
        <begin position="46"/>
        <end position="55"/>
    </location>
</feature>
<reference evidence="3" key="1">
    <citation type="submission" date="2022-11" db="UniProtKB">
        <authorList>
            <consortium name="WormBaseParasite"/>
        </authorList>
    </citation>
    <scope>IDENTIFICATION</scope>
</reference>
<dbReference type="WBParaSite" id="nRc.2.0.1.t44824-RA">
    <property type="protein sequence ID" value="nRc.2.0.1.t44824-RA"/>
    <property type="gene ID" value="nRc.2.0.1.g44824"/>
</dbReference>
<protein>
    <submittedName>
        <fullName evidence="3">Uncharacterized protein</fullName>
    </submittedName>
</protein>
<proteinExistence type="predicted"/>
<feature type="region of interest" description="Disordered" evidence="1">
    <location>
        <begin position="33"/>
        <end position="55"/>
    </location>
</feature>
<sequence length="83" mass="9470">MKIRKFYQHFALDYEVVVVVYILEEIPEADRPLSEIKAEQPTGQAQPSSHQPPSQLMEVTELTEPIFLIAQASVSISPNCQQW</sequence>
<evidence type="ECO:0000313" key="3">
    <source>
        <dbReference type="WBParaSite" id="nRc.2.0.1.t44824-RA"/>
    </source>
</evidence>
<accession>A0A915L0W7</accession>
<organism evidence="2 3">
    <name type="scientific">Romanomermis culicivorax</name>
    <name type="common">Nematode worm</name>
    <dbReference type="NCBI Taxonomy" id="13658"/>
    <lineage>
        <taxon>Eukaryota</taxon>
        <taxon>Metazoa</taxon>
        <taxon>Ecdysozoa</taxon>
        <taxon>Nematoda</taxon>
        <taxon>Enoplea</taxon>
        <taxon>Dorylaimia</taxon>
        <taxon>Mermithida</taxon>
        <taxon>Mermithoidea</taxon>
        <taxon>Mermithidae</taxon>
        <taxon>Romanomermis</taxon>
    </lineage>
</organism>